<dbReference type="Gene3D" id="3.80.10.10">
    <property type="entry name" value="Ribonuclease Inhibitor"/>
    <property type="match status" value="1"/>
</dbReference>
<keyword evidence="6" id="KW-1185">Reference proteome</keyword>
<keyword evidence="2" id="KW-0378">Hydrolase</keyword>
<dbReference type="Gene3D" id="3.40.50.1820">
    <property type="entry name" value="alpha/beta hydrolase"/>
    <property type="match status" value="1"/>
</dbReference>
<gene>
    <name evidence="5" type="ORF">MSAN_00308900</name>
</gene>
<dbReference type="EMBL" id="JACAZH010000002">
    <property type="protein sequence ID" value="KAF7374260.1"/>
    <property type="molecule type" value="Genomic_DNA"/>
</dbReference>
<organism evidence="5 6">
    <name type="scientific">Mycena sanguinolenta</name>
    <dbReference type="NCBI Taxonomy" id="230812"/>
    <lineage>
        <taxon>Eukaryota</taxon>
        <taxon>Fungi</taxon>
        <taxon>Dikarya</taxon>
        <taxon>Basidiomycota</taxon>
        <taxon>Agaricomycotina</taxon>
        <taxon>Agaricomycetes</taxon>
        <taxon>Agaricomycetidae</taxon>
        <taxon>Agaricales</taxon>
        <taxon>Marasmiineae</taxon>
        <taxon>Mycenaceae</taxon>
        <taxon>Mycena</taxon>
    </lineage>
</organism>
<dbReference type="Proteomes" id="UP000623467">
    <property type="component" value="Unassembled WGS sequence"/>
</dbReference>
<protein>
    <recommendedName>
        <fullName evidence="3">Dipeptidyl-peptidase V</fullName>
    </recommendedName>
</protein>
<evidence type="ECO:0000256" key="3">
    <source>
        <dbReference type="ARBA" id="ARBA00032829"/>
    </source>
</evidence>
<dbReference type="Pfam" id="PF00326">
    <property type="entry name" value="Peptidase_S9"/>
    <property type="match status" value="2"/>
</dbReference>
<dbReference type="GO" id="GO:0004252">
    <property type="term" value="F:serine-type endopeptidase activity"/>
    <property type="evidence" value="ECO:0007669"/>
    <property type="project" value="TreeGrafter"/>
</dbReference>
<dbReference type="AlphaFoldDB" id="A0A8H7DH92"/>
<dbReference type="InterPro" id="IPR032675">
    <property type="entry name" value="LRR_dom_sf"/>
</dbReference>
<comment type="similarity">
    <text evidence="1">Belongs to the peptidase S9C family.</text>
</comment>
<dbReference type="GO" id="GO:0006508">
    <property type="term" value="P:proteolysis"/>
    <property type="evidence" value="ECO:0007669"/>
    <property type="project" value="InterPro"/>
</dbReference>
<feature type="domain" description="Peptidase S9 prolyl oligopeptidase catalytic" evidence="4">
    <location>
        <begin position="761"/>
        <end position="885"/>
    </location>
</feature>
<dbReference type="SUPFAM" id="SSF52047">
    <property type="entry name" value="RNI-like"/>
    <property type="match status" value="1"/>
</dbReference>
<name>A0A8H7DH92_9AGAR</name>
<dbReference type="InterPro" id="IPR029058">
    <property type="entry name" value="AB_hydrolase_fold"/>
</dbReference>
<evidence type="ECO:0000313" key="6">
    <source>
        <dbReference type="Proteomes" id="UP000623467"/>
    </source>
</evidence>
<sequence>MMSTESSDCSTATTRLEILPTEIWVACWTLCSRRQIRRLSVVCTVFRNICLPLLFEHQTIEVGEARYGPKKENWVERIYGFHRAAVRLDALANSSRIDLVCSWRFGASDCLGPPPDWSVQLSVLFPCTYARLLNTFSATLSLYRNLRSLHFETLIIDVPFRRSLSELSRLENLTLCSCEILERNGFAMKLRSFVISTKRLTDPAAPKVTREPLQIVSPEFLHTLNLGDPDETTALFAAFSHAEFPHLVVLSIVHVWDLSGFLVFLTQCPRIEVLAITTIHPDVILSLPRFTLSPDTIPVLRDLTVCWEMLGLFSFNRPIAAATGLNNPQPHWRHSTAFNDDFTWALKDLLKASAPLLSLSIPETTPTPELFTAIMSFSPQLRQLSIHIPESRFSTWLGPVPGSPLHPSPRRCPPFRDADVFNNIPEDDLSDAEQDEPPSVVLVQVLQKLSSPSTKLHQVFHRIFDGTASLPPQIEVLRLIWEENIPFLTSEEVSVVEQQEIVAKLIVQVSSSVKDNLRDVKRSLSTSIFVGSQATAAAPAADVGDAVVSYSAPTGNFCSPYRAVLRETTDKKRYIEIWAGDVLTASKDVTERHGAFYSDEFFSALSFSPIDLAFMEEVFCAFSSTWGSRNTVLLVSAADGRVKDLTPDSDGKLYSWSMLATDGLNRLVCSRSSPTIPHEVVLGELNSLDEISWRVIQSPYIPPSLRTALSNLTSSIVPISGRGRTETVVIRPSILDATPPCVQFIHGGPHSVTTTAFYPPTAFLALEGYTVSSPNYTGSVGYGESSIRALLGNCGTLDVQDCFATVEHLIELGISVQGKGKQFLIGGSHGGFLTSHLIGQFPDLFTAAAIRNPVITTDPMSSDIPDWYFNEWNISFPMYSSPEGFPTVTAGDRSLPPRRTPAESQRIFASSAIAYVDAVRAHVVLHLGGADIRVTPTHGLEYYYALKGNAQPRQDVEMHWFEKENHSLDGVETNRIVWETSRDWFNRYRT</sequence>
<reference evidence="5" key="1">
    <citation type="submission" date="2020-05" db="EMBL/GenBank/DDBJ databases">
        <title>Mycena genomes resolve the evolution of fungal bioluminescence.</title>
        <authorList>
            <person name="Tsai I.J."/>
        </authorList>
    </citation>
    <scope>NUCLEOTIDE SEQUENCE</scope>
    <source>
        <strain evidence="5">160909Yilan</strain>
    </source>
</reference>
<dbReference type="PANTHER" id="PTHR42776:SF4">
    <property type="entry name" value="ACYLAMINO-ACID-RELEASING ENZYME"/>
    <property type="match status" value="1"/>
</dbReference>
<dbReference type="SUPFAM" id="SSF53474">
    <property type="entry name" value="alpha/beta-Hydrolases"/>
    <property type="match status" value="1"/>
</dbReference>
<evidence type="ECO:0000259" key="4">
    <source>
        <dbReference type="Pfam" id="PF00326"/>
    </source>
</evidence>
<evidence type="ECO:0000256" key="1">
    <source>
        <dbReference type="ARBA" id="ARBA00010040"/>
    </source>
</evidence>
<dbReference type="OrthoDB" id="43744at2759"/>
<evidence type="ECO:0000256" key="2">
    <source>
        <dbReference type="ARBA" id="ARBA00022801"/>
    </source>
</evidence>
<dbReference type="PANTHER" id="PTHR42776">
    <property type="entry name" value="SERINE PEPTIDASE S9 FAMILY MEMBER"/>
    <property type="match status" value="1"/>
</dbReference>
<comment type="caution">
    <text evidence="5">The sequence shown here is derived from an EMBL/GenBank/DDBJ whole genome shotgun (WGS) entry which is preliminary data.</text>
</comment>
<evidence type="ECO:0000313" key="5">
    <source>
        <dbReference type="EMBL" id="KAF7374260.1"/>
    </source>
</evidence>
<accession>A0A8H7DH92</accession>
<dbReference type="InterPro" id="IPR001375">
    <property type="entry name" value="Peptidase_S9_cat"/>
</dbReference>
<proteinExistence type="inferred from homology"/>
<feature type="domain" description="Peptidase S9 prolyl oligopeptidase catalytic" evidence="4">
    <location>
        <begin position="904"/>
        <end position="988"/>
    </location>
</feature>